<evidence type="ECO:0000313" key="1">
    <source>
        <dbReference type="EMBL" id="UUT36036.1"/>
    </source>
</evidence>
<protein>
    <submittedName>
        <fullName evidence="1">Uncharacterized protein</fullName>
    </submittedName>
</protein>
<accession>A0ABY5NLG7</accession>
<name>A0ABY5NLG7_9MICO</name>
<dbReference type="RefSeq" id="WP_259612684.1">
    <property type="nucleotide sequence ID" value="NZ_CP091139.2"/>
</dbReference>
<proteinExistence type="predicted"/>
<dbReference type="Proteomes" id="UP001054811">
    <property type="component" value="Chromosome"/>
</dbReference>
<dbReference type="EMBL" id="CP091139">
    <property type="protein sequence ID" value="UUT36036.1"/>
    <property type="molecule type" value="Genomic_DNA"/>
</dbReference>
<gene>
    <name evidence="1" type="ORF">L2X98_23325</name>
</gene>
<keyword evidence="2" id="KW-1185">Reference proteome</keyword>
<evidence type="ECO:0000313" key="2">
    <source>
        <dbReference type="Proteomes" id="UP001054811"/>
    </source>
</evidence>
<sequence>MAWALSPSRSAALPMSPRRCDLTDGAGRLELAEATGMPAILLRTPGGGVRGVVVVESRRHLVIRLWAMFNPAKLTMWT</sequence>
<reference evidence="1" key="1">
    <citation type="submission" date="2022-01" db="EMBL/GenBank/DDBJ databases">
        <title>Microbacterium eymi and Microbacterium rhizovicinus sp. nov., isolated from the rhizospheric soil of Elymus tsukushiensis, a plant native to the Dokdo Islands, Republic of Korea.</title>
        <authorList>
            <person name="Hwang Y.J."/>
        </authorList>
    </citation>
    <scope>NUCLEOTIDE SEQUENCE</scope>
    <source>
        <strain evidence="1">KUDC0405</strain>
    </source>
</reference>
<organism evidence="1 2">
    <name type="scientific">Microbacterium elymi</name>
    <dbReference type="NCBI Taxonomy" id="2909587"/>
    <lineage>
        <taxon>Bacteria</taxon>
        <taxon>Bacillati</taxon>
        <taxon>Actinomycetota</taxon>
        <taxon>Actinomycetes</taxon>
        <taxon>Micrococcales</taxon>
        <taxon>Microbacteriaceae</taxon>
        <taxon>Microbacterium</taxon>
    </lineage>
</organism>